<evidence type="ECO:0000256" key="1">
    <source>
        <dbReference type="SAM" id="MobiDB-lite"/>
    </source>
</evidence>
<evidence type="ECO:0000313" key="4">
    <source>
        <dbReference type="EMBL" id="SPC94710.1"/>
    </source>
</evidence>
<gene>
    <name evidence="4" type="ORF">FSB_LOCUS22592</name>
</gene>
<dbReference type="AlphaFoldDB" id="A0A2N9G5M8"/>
<keyword evidence="2" id="KW-0812">Transmembrane</keyword>
<evidence type="ECO:0000256" key="2">
    <source>
        <dbReference type="SAM" id="Phobius"/>
    </source>
</evidence>
<dbReference type="InterPro" id="IPR044824">
    <property type="entry name" value="MAIN-like"/>
</dbReference>
<protein>
    <recommendedName>
        <fullName evidence="3">Aminotransferase-like plant mobile domain-containing protein</fullName>
    </recommendedName>
</protein>
<proteinExistence type="predicted"/>
<dbReference type="Pfam" id="PF10536">
    <property type="entry name" value="PMD"/>
    <property type="match status" value="1"/>
</dbReference>
<accession>A0A2N9G5M8</accession>
<keyword evidence="2" id="KW-1133">Transmembrane helix</keyword>
<dbReference type="EMBL" id="OIVN01001502">
    <property type="protein sequence ID" value="SPC94710.1"/>
    <property type="molecule type" value="Genomic_DNA"/>
</dbReference>
<feature type="domain" description="Aminotransferase-like plant mobile" evidence="3">
    <location>
        <begin position="17"/>
        <end position="127"/>
    </location>
</feature>
<keyword evidence="2" id="KW-0472">Membrane</keyword>
<organism evidence="4">
    <name type="scientific">Fagus sylvatica</name>
    <name type="common">Beechnut</name>
    <dbReference type="NCBI Taxonomy" id="28930"/>
    <lineage>
        <taxon>Eukaryota</taxon>
        <taxon>Viridiplantae</taxon>
        <taxon>Streptophyta</taxon>
        <taxon>Embryophyta</taxon>
        <taxon>Tracheophyta</taxon>
        <taxon>Spermatophyta</taxon>
        <taxon>Magnoliopsida</taxon>
        <taxon>eudicotyledons</taxon>
        <taxon>Gunneridae</taxon>
        <taxon>Pentapetalae</taxon>
        <taxon>rosids</taxon>
        <taxon>fabids</taxon>
        <taxon>Fagales</taxon>
        <taxon>Fagaceae</taxon>
        <taxon>Fagus</taxon>
    </lineage>
</organism>
<dbReference type="GO" id="GO:0010073">
    <property type="term" value="P:meristem maintenance"/>
    <property type="evidence" value="ECO:0007669"/>
    <property type="project" value="InterPro"/>
</dbReference>
<feature type="region of interest" description="Disordered" evidence="1">
    <location>
        <begin position="237"/>
        <end position="270"/>
    </location>
</feature>
<dbReference type="InterPro" id="IPR019557">
    <property type="entry name" value="AminoTfrase-like_pln_mobile"/>
</dbReference>
<dbReference type="PANTHER" id="PTHR46033">
    <property type="entry name" value="PROTEIN MAIN-LIKE 2"/>
    <property type="match status" value="1"/>
</dbReference>
<sequence length="505" mass="56478">MTKLVTLLTKPSIKVPDRVRLYMALVLSYFLFPTTSQKVTTNLLPLLDDRANLGRYAWGKAVYEFLVSGLNRAAASKQAKKAKGNLHIQGCTALLQIWACEHLGIGQKNAEINQPFPRFLAWTHQKNVILRRQWRPLVTVPIVLIHIVQFAGAVRACSNAMGARVQCGRRSHGDLARNPWQLAPNHIKGMMGLDQAIELKRRPINCKLELQAERAEREALARHVRRLENELHHVKGLVATPPPSQSQLPIQTPIVDLPSSPSKAVKRGKAAKKKAKVAMVDLASSPSKRDNAGEAAVAMVDLVSSPSKGATSVRYTRAKTRAHKNLMIVAPQSEPVRNEWVDAHFLYQPTADDEAVLTDFRKKWGGATRRATRRRPSEVDSNEVAISTETYEITGRDVSSLLGDQAQDDSSRWISTAVVDTFKDVLMEKLTESGHPPPYINFIISVHGGTMILGFGSVNFWTKRQKNKKGEKLWSKICIEKLGHKDVHTWLLEYKNDIPNQDKYA</sequence>
<feature type="transmembrane region" description="Helical" evidence="2">
    <location>
        <begin position="439"/>
        <end position="462"/>
    </location>
</feature>
<dbReference type="PANTHER" id="PTHR46033:SF1">
    <property type="entry name" value="PROTEIN MAIN-LIKE 2"/>
    <property type="match status" value="1"/>
</dbReference>
<name>A0A2N9G5M8_FAGSY</name>
<reference evidence="4" key="1">
    <citation type="submission" date="2018-02" db="EMBL/GenBank/DDBJ databases">
        <authorList>
            <person name="Cohen D.B."/>
            <person name="Kent A.D."/>
        </authorList>
    </citation>
    <scope>NUCLEOTIDE SEQUENCE</scope>
</reference>
<evidence type="ECO:0000259" key="3">
    <source>
        <dbReference type="Pfam" id="PF10536"/>
    </source>
</evidence>